<keyword evidence="2" id="KW-0812">Transmembrane</keyword>
<dbReference type="Proteomes" id="UP001303408">
    <property type="component" value="Chromosome"/>
</dbReference>
<keyword evidence="4" id="KW-0808">Transferase</keyword>
<feature type="compositionally biased region" description="Gly residues" evidence="1">
    <location>
        <begin position="172"/>
        <end position="184"/>
    </location>
</feature>
<dbReference type="InterPro" id="IPR050469">
    <property type="entry name" value="Diguanylate_Cyclase"/>
</dbReference>
<dbReference type="PANTHER" id="PTHR45138">
    <property type="entry name" value="REGULATORY COMPONENTS OF SENSORY TRANSDUCTION SYSTEM"/>
    <property type="match status" value="1"/>
</dbReference>
<evidence type="ECO:0000259" key="3">
    <source>
        <dbReference type="PROSITE" id="PS50887"/>
    </source>
</evidence>
<dbReference type="SUPFAM" id="SSF55073">
    <property type="entry name" value="Nucleotide cyclase"/>
    <property type="match status" value="1"/>
</dbReference>
<dbReference type="PANTHER" id="PTHR45138:SF9">
    <property type="entry name" value="DIGUANYLATE CYCLASE DGCM-RELATED"/>
    <property type="match status" value="1"/>
</dbReference>
<evidence type="ECO:0000256" key="2">
    <source>
        <dbReference type="SAM" id="Phobius"/>
    </source>
</evidence>
<feature type="domain" description="GGDEF" evidence="3">
    <location>
        <begin position="416"/>
        <end position="549"/>
    </location>
</feature>
<dbReference type="AlphaFoldDB" id="A0AA96JEZ6"/>
<feature type="region of interest" description="Disordered" evidence="1">
    <location>
        <begin position="156"/>
        <end position="187"/>
    </location>
</feature>
<dbReference type="Gene3D" id="3.30.70.270">
    <property type="match status" value="1"/>
</dbReference>
<keyword evidence="2" id="KW-1133">Transmembrane helix</keyword>
<dbReference type="InterPro" id="IPR029787">
    <property type="entry name" value="Nucleotide_cyclase"/>
</dbReference>
<name>A0AA96JEZ6_9MICO</name>
<keyword evidence="2" id="KW-0472">Membrane</keyword>
<evidence type="ECO:0000313" key="4">
    <source>
        <dbReference type="EMBL" id="WNM26189.1"/>
    </source>
</evidence>
<dbReference type="InterPro" id="IPR000160">
    <property type="entry name" value="GGDEF_dom"/>
</dbReference>
<feature type="transmembrane region" description="Helical" evidence="2">
    <location>
        <begin position="15"/>
        <end position="38"/>
    </location>
</feature>
<dbReference type="PROSITE" id="PS50887">
    <property type="entry name" value="GGDEF"/>
    <property type="match status" value="1"/>
</dbReference>
<organism evidence="4">
    <name type="scientific">Demequina capsici</name>
    <dbReference type="NCBI Taxonomy" id="3075620"/>
    <lineage>
        <taxon>Bacteria</taxon>
        <taxon>Bacillati</taxon>
        <taxon>Actinomycetota</taxon>
        <taxon>Actinomycetes</taxon>
        <taxon>Micrococcales</taxon>
        <taxon>Demequinaceae</taxon>
        <taxon>Demequina</taxon>
    </lineage>
</organism>
<dbReference type="EMBL" id="CP134880">
    <property type="protein sequence ID" value="WNM26189.1"/>
    <property type="molecule type" value="Genomic_DNA"/>
</dbReference>
<dbReference type="InterPro" id="IPR043128">
    <property type="entry name" value="Rev_trsase/Diguanyl_cyclase"/>
</dbReference>
<dbReference type="Pfam" id="PF00990">
    <property type="entry name" value="GGDEF"/>
    <property type="match status" value="1"/>
</dbReference>
<proteinExistence type="predicted"/>
<dbReference type="Gene3D" id="3.30.450.20">
    <property type="entry name" value="PAS domain"/>
    <property type="match status" value="2"/>
</dbReference>
<dbReference type="CDD" id="cd01949">
    <property type="entry name" value="GGDEF"/>
    <property type="match status" value="1"/>
</dbReference>
<dbReference type="SMART" id="SM00267">
    <property type="entry name" value="GGDEF"/>
    <property type="match status" value="1"/>
</dbReference>
<feature type="compositionally biased region" description="Low complexity" evidence="1">
    <location>
        <begin position="156"/>
        <end position="171"/>
    </location>
</feature>
<feature type="transmembrane region" description="Helical" evidence="2">
    <location>
        <begin position="356"/>
        <end position="376"/>
    </location>
</feature>
<gene>
    <name evidence="4" type="ORF">RN607_08245</name>
</gene>
<dbReference type="NCBIfam" id="TIGR00254">
    <property type="entry name" value="GGDEF"/>
    <property type="match status" value="1"/>
</dbReference>
<sequence length="554" mass="56966">MSLSPARLPADSRRFLRFGAAVVCVVLAAQVGLALWLFGISKDGAGAAVDAVLTMQAGSAQSWVADYASAATGATSGVAAWMDGAAAPAAQLEDHLLLVVATHEQLHALVVVNADGSWIRVERDAGNGTVRYRVERVTMTGGEAAAVSETYDSSLSSMADSSAAPGPDAGPDAGGPDSGPGGADQFGDGSAYSFWPAGATADALVWTMAVATTPEEGSGVWAAQPVRDAQGALVAVVATEFPVSAMQAVLEAVPLGDSGQVFLMDDARRVIAAPRAFDDKVGAVGGGAPPTLETLGVDTTVEGSSGDSTVSLGHDGVYRTAEVGLAGEGVPWVLHLRAIDAELAPQVLAVGVAIRWAAGISAVVLLVAGALLFVMWRPMKDMRRAAETDGLTGLLLRRRFLELAPAVVASAHRDGGAACVAVLDLDNFKRLNDDEGHEAGDVALRKVSKAMRSCVRRGDLVARWGGDEFVVLLALADPSDAVSAVERLRQAVEARLGEEFPGRSGLGVTAGGVVSRDLHDDVADLVRLADAALVEGKRRQKSRSYVAEGLPAPA</sequence>
<dbReference type="KEGG" id="dcp:RN607_08245"/>
<evidence type="ECO:0000256" key="1">
    <source>
        <dbReference type="SAM" id="MobiDB-lite"/>
    </source>
</evidence>
<dbReference type="EC" id="2.7.7.65" evidence="4"/>
<dbReference type="GO" id="GO:0052621">
    <property type="term" value="F:diguanylate cyclase activity"/>
    <property type="evidence" value="ECO:0007669"/>
    <property type="project" value="UniProtKB-EC"/>
</dbReference>
<reference evidence="4" key="1">
    <citation type="submission" date="2023-09" db="EMBL/GenBank/DDBJ databases">
        <title>Demequina sp. a novel bacteria isolated from Capsicum annuum.</title>
        <authorList>
            <person name="Humaira Z."/>
            <person name="Lee J."/>
            <person name="Cho D."/>
        </authorList>
    </citation>
    <scope>NUCLEOTIDE SEQUENCE</scope>
    <source>
        <strain evidence="4">PMTSA13</strain>
    </source>
</reference>
<keyword evidence="4" id="KW-0548">Nucleotidyltransferase</keyword>
<protein>
    <submittedName>
        <fullName evidence="4">Diguanylate cyclase</fullName>
        <ecNumber evidence="4">2.7.7.65</ecNumber>
    </submittedName>
</protein>
<dbReference type="RefSeq" id="WP_313541798.1">
    <property type="nucleotide sequence ID" value="NZ_CP134880.1"/>
</dbReference>
<accession>A0AA96JEZ6</accession>